<dbReference type="Proteomes" id="UP000236291">
    <property type="component" value="Unassembled WGS sequence"/>
</dbReference>
<comment type="caution">
    <text evidence="1">The sequence shown here is derived from an EMBL/GenBank/DDBJ whole genome shotgun (WGS) entry which is preliminary data.</text>
</comment>
<protein>
    <submittedName>
        <fullName evidence="1">Uncharacterized protein</fullName>
    </submittedName>
</protein>
<feature type="non-terminal residue" evidence="1">
    <location>
        <position position="1"/>
    </location>
</feature>
<organism evidence="1 2">
    <name type="scientific">Trifolium pratense</name>
    <name type="common">Red clover</name>
    <dbReference type="NCBI Taxonomy" id="57577"/>
    <lineage>
        <taxon>Eukaryota</taxon>
        <taxon>Viridiplantae</taxon>
        <taxon>Streptophyta</taxon>
        <taxon>Embryophyta</taxon>
        <taxon>Tracheophyta</taxon>
        <taxon>Spermatophyta</taxon>
        <taxon>Magnoliopsida</taxon>
        <taxon>eudicotyledons</taxon>
        <taxon>Gunneridae</taxon>
        <taxon>Pentapetalae</taxon>
        <taxon>rosids</taxon>
        <taxon>fabids</taxon>
        <taxon>Fabales</taxon>
        <taxon>Fabaceae</taxon>
        <taxon>Papilionoideae</taxon>
        <taxon>50 kb inversion clade</taxon>
        <taxon>NPAAA clade</taxon>
        <taxon>Hologalegina</taxon>
        <taxon>IRL clade</taxon>
        <taxon>Trifolieae</taxon>
        <taxon>Trifolium</taxon>
    </lineage>
</organism>
<evidence type="ECO:0000313" key="1">
    <source>
        <dbReference type="EMBL" id="PNX65918.1"/>
    </source>
</evidence>
<dbReference type="EMBL" id="ASHM01097169">
    <property type="protein sequence ID" value="PNX65918.1"/>
    <property type="molecule type" value="Genomic_DNA"/>
</dbReference>
<accession>A0A2K3KI13</accession>
<reference evidence="1 2" key="1">
    <citation type="journal article" date="2014" name="Am. J. Bot.">
        <title>Genome assembly and annotation for red clover (Trifolium pratense; Fabaceae).</title>
        <authorList>
            <person name="Istvanek J."/>
            <person name="Jaros M."/>
            <person name="Krenek A."/>
            <person name="Repkova J."/>
        </authorList>
    </citation>
    <scope>NUCLEOTIDE SEQUENCE [LARGE SCALE GENOMIC DNA]</scope>
    <source>
        <strain evidence="2">cv. Tatra</strain>
        <tissue evidence="1">Young leaves</tissue>
    </source>
</reference>
<sequence>GSNGIEWSCVLDGGRPCGVLKTVGLIVEVGVGVPSKSDLVIFMCERDGWN</sequence>
<reference evidence="1 2" key="2">
    <citation type="journal article" date="2017" name="Front. Plant Sci.">
        <title>Gene Classification and Mining of Molecular Markers Useful in Red Clover (Trifolium pratense) Breeding.</title>
        <authorList>
            <person name="Istvanek J."/>
            <person name="Dluhosova J."/>
            <person name="Dluhos P."/>
            <person name="Patkova L."/>
            <person name="Nedelnik J."/>
            <person name="Repkova J."/>
        </authorList>
    </citation>
    <scope>NUCLEOTIDE SEQUENCE [LARGE SCALE GENOMIC DNA]</scope>
    <source>
        <strain evidence="2">cv. Tatra</strain>
        <tissue evidence="1">Young leaves</tissue>
    </source>
</reference>
<dbReference type="AlphaFoldDB" id="A0A2K3KI13"/>
<gene>
    <name evidence="1" type="ORF">L195_g054786</name>
</gene>
<evidence type="ECO:0000313" key="2">
    <source>
        <dbReference type="Proteomes" id="UP000236291"/>
    </source>
</evidence>
<proteinExistence type="predicted"/>
<name>A0A2K3KI13_TRIPR</name>